<evidence type="ECO:0000313" key="9">
    <source>
        <dbReference type="EMBL" id="ANY74236.1"/>
    </source>
</evidence>
<feature type="binding site" evidence="4 6">
    <location>
        <position position="110"/>
    </location>
    <ligand>
        <name>substrate</name>
    </ligand>
</feature>
<dbReference type="PIRSF" id="PIRSF001430">
    <property type="entry name" value="tRNA_psdUrid_synth"/>
    <property type="match status" value="1"/>
</dbReference>
<evidence type="ECO:0000256" key="3">
    <source>
        <dbReference type="ARBA" id="ARBA00023235"/>
    </source>
</evidence>
<keyword evidence="3 4" id="KW-0413">Isomerase</keyword>
<dbReference type="PANTHER" id="PTHR11142">
    <property type="entry name" value="PSEUDOURIDYLATE SYNTHASE"/>
    <property type="match status" value="1"/>
</dbReference>
<dbReference type="GO" id="GO:0003723">
    <property type="term" value="F:RNA binding"/>
    <property type="evidence" value="ECO:0007669"/>
    <property type="project" value="InterPro"/>
</dbReference>
<comment type="caution">
    <text evidence="4">Lacks conserved residue(s) required for the propagation of feature annotation.</text>
</comment>
<gene>
    <name evidence="4" type="primary">truA</name>
    <name evidence="9" type="ORF">BBD41_17495</name>
</gene>
<dbReference type="RefSeq" id="WP_099478355.1">
    <property type="nucleotide sequence ID" value="NZ_CP016809.1"/>
</dbReference>
<evidence type="ECO:0000256" key="2">
    <source>
        <dbReference type="ARBA" id="ARBA00022694"/>
    </source>
</evidence>
<dbReference type="FunFam" id="3.30.70.580:FF:000001">
    <property type="entry name" value="tRNA pseudouridine synthase A"/>
    <property type="match status" value="1"/>
</dbReference>
<dbReference type="KEGG" id="pib:BBD41_17495"/>
<dbReference type="EMBL" id="CP016809">
    <property type="protein sequence ID" value="ANY74236.1"/>
    <property type="molecule type" value="Genomic_DNA"/>
</dbReference>
<dbReference type="InterPro" id="IPR020097">
    <property type="entry name" value="PsdUridine_synth_TruA_a/b_dom"/>
</dbReference>
<comment type="subunit">
    <text evidence="4">Homodimer.</text>
</comment>
<dbReference type="NCBIfam" id="TIGR00071">
    <property type="entry name" value="hisT_truA"/>
    <property type="match status" value="1"/>
</dbReference>
<sequence length="268" mass="30488">MRNLLMKVSYDGTDYNGFQTQPGGHTIQDYLEEAIHRLSGEQLKITASGRTDAGVHARGQVFNFYTASPIPLERWCMALNTWLPEDIVVTEAMEVPEDFHSRRAAKRKTYRYTINANQFPDIFNRRYQIHHYGKLDIEAMRQGLSHLIGTHDYTTFASRKSTKPSHVRTIFDAWIETDTSMCRPGTKDQGIIHTYLTGNGFLQHMVRIIMGTLIEVGEGRRHPDDMRVILEAKNRAAAGPTAMSKGLMLWEVEYDIPSITEAPSIPTT</sequence>
<feature type="domain" description="Pseudouridine synthase I TruA alpha/beta" evidence="8">
    <location>
        <begin position="146"/>
        <end position="255"/>
    </location>
</feature>
<evidence type="ECO:0000259" key="8">
    <source>
        <dbReference type="Pfam" id="PF01416"/>
    </source>
</evidence>
<evidence type="ECO:0000256" key="6">
    <source>
        <dbReference type="PIRSR" id="PIRSR001430-2"/>
    </source>
</evidence>
<organism evidence="9">
    <name type="scientific">Paenibacillus ihbetae</name>
    <dbReference type="NCBI Taxonomy" id="1870820"/>
    <lineage>
        <taxon>Bacteria</taxon>
        <taxon>Bacillati</taxon>
        <taxon>Bacillota</taxon>
        <taxon>Bacilli</taxon>
        <taxon>Bacillales</taxon>
        <taxon>Paenibacillaceae</taxon>
        <taxon>Paenibacillus</taxon>
    </lineage>
</organism>
<dbReference type="AlphaFoldDB" id="A0A1B2E2M3"/>
<dbReference type="HAMAP" id="MF_00171">
    <property type="entry name" value="TruA"/>
    <property type="match status" value="1"/>
</dbReference>
<comment type="catalytic activity">
    <reaction evidence="4 7">
        <text>uridine(38/39/40) in tRNA = pseudouridine(38/39/40) in tRNA</text>
        <dbReference type="Rhea" id="RHEA:22376"/>
        <dbReference type="Rhea" id="RHEA-COMP:10085"/>
        <dbReference type="Rhea" id="RHEA-COMP:10087"/>
        <dbReference type="ChEBI" id="CHEBI:65314"/>
        <dbReference type="ChEBI" id="CHEBI:65315"/>
        <dbReference type="EC" id="5.4.99.12"/>
    </reaction>
</comment>
<feature type="domain" description="Pseudouridine synthase I TruA alpha/beta" evidence="8">
    <location>
        <begin position="8"/>
        <end position="101"/>
    </location>
</feature>
<dbReference type="PANTHER" id="PTHR11142:SF0">
    <property type="entry name" value="TRNA PSEUDOURIDINE SYNTHASE-LIKE 1"/>
    <property type="match status" value="1"/>
</dbReference>
<dbReference type="GO" id="GO:0031119">
    <property type="term" value="P:tRNA pseudouridine synthesis"/>
    <property type="evidence" value="ECO:0007669"/>
    <property type="project" value="UniProtKB-UniRule"/>
</dbReference>
<comment type="similarity">
    <text evidence="1 4 7">Belongs to the tRNA pseudouridine synthase TruA family.</text>
</comment>
<reference evidence="9" key="1">
    <citation type="submission" date="2016-08" db="EMBL/GenBank/DDBJ databases">
        <title>Complete Genome Seqeunce of Paenibacillus sp. nov. IHBB 9852 from high altitute lake of Indian trans-Himalayas.</title>
        <authorList>
            <person name="Kiran S."/>
            <person name="Swarnkar M.K."/>
            <person name="Rana A."/>
            <person name="Tewari R."/>
            <person name="Gulati A."/>
        </authorList>
    </citation>
    <scope>NUCLEOTIDE SEQUENCE [LARGE SCALE GENOMIC DNA]</scope>
    <source>
        <strain evidence="9">IHBB 9852</strain>
    </source>
</reference>
<dbReference type="Pfam" id="PF01416">
    <property type="entry name" value="PseudoU_synth_1"/>
    <property type="match status" value="2"/>
</dbReference>
<evidence type="ECO:0000256" key="5">
    <source>
        <dbReference type="PIRSR" id="PIRSR001430-1"/>
    </source>
</evidence>
<name>A0A1B2E2M3_9BACL</name>
<proteinExistence type="inferred from homology"/>
<dbReference type="Gene3D" id="3.30.70.660">
    <property type="entry name" value="Pseudouridine synthase I, catalytic domain, C-terminal subdomain"/>
    <property type="match status" value="1"/>
</dbReference>
<dbReference type="CDD" id="cd02570">
    <property type="entry name" value="PseudoU_synth_EcTruA"/>
    <property type="match status" value="1"/>
</dbReference>
<evidence type="ECO:0000256" key="4">
    <source>
        <dbReference type="HAMAP-Rule" id="MF_00171"/>
    </source>
</evidence>
<dbReference type="SUPFAM" id="SSF55120">
    <property type="entry name" value="Pseudouridine synthase"/>
    <property type="match status" value="1"/>
</dbReference>
<dbReference type="InterPro" id="IPR020095">
    <property type="entry name" value="PsdUridine_synth_TruA_C"/>
</dbReference>
<keyword evidence="2 4" id="KW-0819">tRNA processing</keyword>
<evidence type="ECO:0000256" key="1">
    <source>
        <dbReference type="ARBA" id="ARBA00009375"/>
    </source>
</evidence>
<feature type="active site" description="Nucleophile" evidence="4 5">
    <location>
        <position position="52"/>
    </location>
</feature>
<dbReference type="InterPro" id="IPR001406">
    <property type="entry name" value="PsdUridine_synth_TruA"/>
</dbReference>
<protein>
    <recommendedName>
        <fullName evidence="4">tRNA pseudouridine synthase A</fullName>
        <ecNumber evidence="4">5.4.99.12</ecNumber>
    </recommendedName>
    <alternativeName>
        <fullName evidence="4">tRNA pseudouridine(38-40) synthase</fullName>
    </alternativeName>
    <alternativeName>
        <fullName evidence="4">tRNA pseudouridylate synthase I</fullName>
    </alternativeName>
    <alternativeName>
        <fullName evidence="4">tRNA-uridine isomerase I</fullName>
    </alternativeName>
</protein>
<dbReference type="InterPro" id="IPR020103">
    <property type="entry name" value="PsdUridine_synth_cat_dom_sf"/>
</dbReference>
<dbReference type="Gene3D" id="3.30.70.580">
    <property type="entry name" value="Pseudouridine synthase I, catalytic domain, N-terminal subdomain"/>
    <property type="match status" value="1"/>
</dbReference>
<dbReference type="EC" id="5.4.99.12" evidence="4"/>
<accession>A0A1B2E2M3</accession>
<evidence type="ECO:0000256" key="7">
    <source>
        <dbReference type="RuleBase" id="RU003792"/>
    </source>
</evidence>
<dbReference type="InterPro" id="IPR020094">
    <property type="entry name" value="TruA/RsuA/RluB/E/F_N"/>
</dbReference>
<comment type="function">
    <text evidence="4">Formation of pseudouridine at positions 38, 39 and 40 in the anticodon stem and loop of transfer RNAs.</text>
</comment>
<dbReference type="GO" id="GO:0160147">
    <property type="term" value="F:tRNA pseudouridine(38-40) synthase activity"/>
    <property type="evidence" value="ECO:0007669"/>
    <property type="project" value="UniProtKB-EC"/>
</dbReference>